<organism evidence="1 2">
    <name type="scientific">Acidocella aminolytica 101 = DSM 11237</name>
    <dbReference type="NCBI Taxonomy" id="1120923"/>
    <lineage>
        <taxon>Bacteria</taxon>
        <taxon>Pseudomonadati</taxon>
        <taxon>Pseudomonadota</taxon>
        <taxon>Alphaproteobacteria</taxon>
        <taxon>Acetobacterales</taxon>
        <taxon>Acidocellaceae</taxon>
        <taxon>Acidocella</taxon>
    </lineage>
</organism>
<evidence type="ECO:0000313" key="1">
    <source>
        <dbReference type="EMBL" id="GAN81241.1"/>
    </source>
</evidence>
<proteinExistence type="predicted"/>
<name>A0A0D6PIN9_9PROT</name>
<accession>A0A0D6PIN9</accession>
<sequence>MRNLARIGYALQAGVTEFSLDPLMLGITCVGDVMHVVPELMVALLVIADRMFQPVGCAVGGMMGGGSVSGNGENNG</sequence>
<protein>
    <submittedName>
        <fullName evidence="1">Uncharacterized protein</fullName>
    </submittedName>
</protein>
<dbReference type="EMBL" id="BANC01000087">
    <property type="protein sequence ID" value="GAN81241.1"/>
    <property type="molecule type" value="Genomic_DNA"/>
</dbReference>
<gene>
    <name evidence="1" type="ORF">Aam_089_034</name>
</gene>
<evidence type="ECO:0000313" key="2">
    <source>
        <dbReference type="Proteomes" id="UP000032668"/>
    </source>
</evidence>
<dbReference type="Proteomes" id="UP000032668">
    <property type="component" value="Unassembled WGS sequence"/>
</dbReference>
<dbReference type="AlphaFoldDB" id="A0A0D6PIN9"/>
<reference evidence="1 2" key="1">
    <citation type="submission" date="2012-11" db="EMBL/GenBank/DDBJ databases">
        <title>Whole genome sequence of Acidocella aminolytica 101 = DSM 11237.</title>
        <authorList>
            <person name="Azuma Y."/>
            <person name="Higashiura N."/>
            <person name="Hirakawa H."/>
            <person name="Matsushita K."/>
        </authorList>
    </citation>
    <scope>NUCLEOTIDE SEQUENCE [LARGE SCALE GENOMIC DNA]</scope>
    <source>
        <strain evidence="2">101 / DSM 11237</strain>
    </source>
</reference>
<keyword evidence="2" id="KW-1185">Reference proteome</keyword>
<comment type="caution">
    <text evidence="1">The sequence shown here is derived from an EMBL/GenBank/DDBJ whole genome shotgun (WGS) entry which is preliminary data.</text>
</comment>